<evidence type="ECO:0000313" key="5">
    <source>
        <dbReference type="EMBL" id="TLS66500.1"/>
    </source>
</evidence>
<feature type="domain" description="Type I restriction modification DNA specificity" evidence="4">
    <location>
        <begin position="4"/>
        <end position="170"/>
    </location>
</feature>
<dbReference type="Gene3D" id="3.90.220.20">
    <property type="entry name" value="DNA methylase specificity domains"/>
    <property type="match status" value="2"/>
</dbReference>
<evidence type="ECO:0000256" key="2">
    <source>
        <dbReference type="ARBA" id="ARBA00022747"/>
    </source>
</evidence>
<keyword evidence="6" id="KW-1185">Reference proteome</keyword>
<dbReference type="Proteomes" id="UP000306585">
    <property type="component" value="Unassembled WGS sequence"/>
</dbReference>
<reference evidence="5 6" key="1">
    <citation type="journal article" date="2019" name="Appl. Environ. Microbiol.">
        <title>Environmental Evidence and Genomic Insight of Iron-oxidizing Bacteria Preference Towards More Corrosion Resistant Stainless Steel at Higher Salinities.</title>
        <authorList>
            <person name="Garrison C.E."/>
            <person name="Price K.A."/>
            <person name="Field E.K."/>
        </authorList>
    </citation>
    <scope>NUCLEOTIDE SEQUENCE [LARGE SCALE GENOMIC DNA]</scope>
    <source>
        <strain evidence="5 6">P3</strain>
    </source>
</reference>
<keyword evidence="2" id="KW-0680">Restriction system</keyword>
<evidence type="ECO:0000256" key="3">
    <source>
        <dbReference type="ARBA" id="ARBA00023125"/>
    </source>
</evidence>
<dbReference type="GO" id="GO:0003677">
    <property type="term" value="F:DNA binding"/>
    <property type="evidence" value="ECO:0007669"/>
    <property type="project" value="UniProtKB-KW"/>
</dbReference>
<dbReference type="GO" id="GO:0004519">
    <property type="term" value="F:endonuclease activity"/>
    <property type="evidence" value="ECO:0007669"/>
    <property type="project" value="UniProtKB-KW"/>
</dbReference>
<dbReference type="RefSeq" id="WP_138239681.1">
    <property type="nucleotide sequence ID" value="NZ_VBRY01000009.1"/>
</dbReference>
<evidence type="ECO:0000313" key="6">
    <source>
        <dbReference type="Proteomes" id="UP000306585"/>
    </source>
</evidence>
<keyword evidence="5" id="KW-0540">Nuclease</keyword>
<organism evidence="5 6">
    <name type="scientific">Mariprofundus erugo</name>
    <dbReference type="NCBI Taxonomy" id="2528639"/>
    <lineage>
        <taxon>Bacteria</taxon>
        <taxon>Pseudomonadati</taxon>
        <taxon>Pseudomonadota</taxon>
        <taxon>Candidatius Mariprofundia</taxon>
        <taxon>Mariprofundales</taxon>
        <taxon>Mariprofundaceae</taxon>
        <taxon>Mariprofundus</taxon>
    </lineage>
</organism>
<dbReference type="SUPFAM" id="SSF116734">
    <property type="entry name" value="DNA methylase specificity domain"/>
    <property type="match status" value="2"/>
</dbReference>
<dbReference type="AlphaFoldDB" id="A0A5R9GJW7"/>
<dbReference type="Pfam" id="PF01420">
    <property type="entry name" value="Methylase_S"/>
    <property type="match status" value="2"/>
</dbReference>
<sequence length="398" mass="44619">MKAGWQTQKLADIIEVQNGFAFKSKDYSTTGHFVMRIGNVQDGYISKSDPKFIQLPEDGSLKRFELHENDILVSLTGNVGRIGVVQNDHLPAALNQRVARIRLASEKNVTQQFLLMFLLSAKFRDDLTARGHGAAQQNVSTKDILDIDFSYPPLEEQRRIVAILDEAFEGIATATANAEKNLANAREVFESYLNSIFKKTTHYPYHTLKDVAVDFGRGKSKHRPRNDPKLYGGEYPFIQTGDIRNATHLITEFTQTYNEVGLSQSKLWLEGTLCITIAANIAETAILGFDACFPDSVIGFVPDHTKADVHYVQYLLTFFKAELQAQGKGSAQDNINLGTFEKQRFPFPPLSDQKRIVSELDALIEESQKISDVYEQKLAALDELKKSILNKALIGELN</sequence>
<protein>
    <submittedName>
        <fullName evidence="5">Restriction endonuclease subunit S</fullName>
    </submittedName>
</protein>
<dbReference type="InterPro" id="IPR000055">
    <property type="entry name" value="Restrct_endonuc_typeI_TRD"/>
</dbReference>
<gene>
    <name evidence="5" type="ORF">FEF65_10045</name>
</gene>
<keyword evidence="5" id="KW-0378">Hydrolase</keyword>
<evidence type="ECO:0000259" key="4">
    <source>
        <dbReference type="Pfam" id="PF01420"/>
    </source>
</evidence>
<dbReference type="GO" id="GO:0009307">
    <property type="term" value="P:DNA restriction-modification system"/>
    <property type="evidence" value="ECO:0007669"/>
    <property type="project" value="UniProtKB-KW"/>
</dbReference>
<dbReference type="InterPro" id="IPR044946">
    <property type="entry name" value="Restrct_endonuc_typeI_TRD_sf"/>
</dbReference>
<comment type="caution">
    <text evidence="5">The sequence shown here is derived from an EMBL/GenBank/DDBJ whole genome shotgun (WGS) entry which is preliminary data.</text>
</comment>
<dbReference type="CDD" id="cd17278">
    <property type="entry name" value="RMtype1_S_LdeBORF1052P-TRD2-CR2"/>
    <property type="match status" value="1"/>
</dbReference>
<evidence type="ECO:0000256" key="1">
    <source>
        <dbReference type="ARBA" id="ARBA00010923"/>
    </source>
</evidence>
<comment type="similarity">
    <text evidence="1">Belongs to the type-I restriction system S methylase family.</text>
</comment>
<dbReference type="PANTHER" id="PTHR30408:SF12">
    <property type="entry name" value="TYPE I RESTRICTION ENZYME MJAVIII SPECIFICITY SUBUNIT"/>
    <property type="match status" value="1"/>
</dbReference>
<accession>A0A5R9GJW7</accession>
<dbReference type="CDD" id="cd17282">
    <property type="entry name" value="RMtype1_S_Eco16444ORF1681_TRD1-CR1_like"/>
    <property type="match status" value="1"/>
</dbReference>
<dbReference type="EMBL" id="VBRY01000009">
    <property type="protein sequence ID" value="TLS66500.1"/>
    <property type="molecule type" value="Genomic_DNA"/>
</dbReference>
<dbReference type="InterPro" id="IPR052021">
    <property type="entry name" value="Type-I_RS_S_subunit"/>
</dbReference>
<proteinExistence type="inferred from homology"/>
<feature type="domain" description="Type I restriction modification DNA specificity" evidence="4">
    <location>
        <begin position="208"/>
        <end position="366"/>
    </location>
</feature>
<dbReference type="PANTHER" id="PTHR30408">
    <property type="entry name" value="TYPE-1 RESTRICTION ENZYME ECOKI SPECIFICITY PROTEIN"/>
    <property type="match status" value="1"/>
</dbReference>
<keyword evidence="5" id="KW-0255">Endonuclease</keyword>
<name>A0A5R9GJW7_9PROT</name>
<keyword evidence="3" id="KW-0238">DNA-binding</keyword>